<dbReference type="HOGENOM" id="CLU_1685499_0_0_11"/>
<evidence type="ECO:0000313" key="2">
    <source>
        <dbReference type="EMBL" id="ADD41194.1"/>
    </source>
</evidence>
<dbReference type="EMBL" id="CP001778">
    <property type="protein sequence ID" value="ADD41194.1"/>
    <property type="molecule type" value="Genomic_DNA"/>
</dbReference>
<keyword evidence="3" id="KW-1185">Reference proteome</keyword>
<protein>
    <submittedName>
        <fullName evidence="2">Uncharacterized protein</fullName>
    </submittedName>
</protein>
<dbReference type="AlphaFoldDB" id="D3PVE1"/>
<evidence type="ECO:0000313" key="3">
    <source>
        <dbReference type="Proteomes" id="UP000000844"/>
    </source>
</evidence>
<accession>D3PVE1</accession>
<dbReference type="KEGG" id="sna:Snas_1490"/>
<organism evidence="2 3">
    <name type="scientific">Stackebrandtia nassauensis (strain DSM 44728 / CIP 108903 / NRRL B-16338 / NBRC 102104 / LLR-40K-21)</name>
    <dbReference type="NCBI Taxonomy" id="446470"/>
    <lineage>
        <taxon>Bacteria</taxon>
        <taxon>Bacillati</taxon>
        <taxon>Actinomycetota</taxon>
        <taxon>Actinomycetes</taxon>
        <taxon>Glycomycetales</taxon>
        <taxon>Glycomycetaceae</taxon>
        <taxon>Stackebrandtia</taxon>
    </lineage>
</organism>
<dbReference type="RefSeq" id="WP_013016765.1">
    <property type="nucleotide sequence ID" value="NC_013947.1"/>
</dbReference>
<gene>
    <name evidence="2" type="ordered locus">Snas_1490</name>
</gene>
<dbReference type="STRING" id="446470.Snas_1490"/>
<feature type="region of interest" description="Disordered" evidence="1">
    <location>
        <begin position="106"/>
        <end position="146"/>
    </location>
</feature>
<evidence type="ECO:0000256" key="1">
    <source>
        <dbReference type="SAM" id="MobiDB-lite"/>
    </source>
</evidence>
<reference evidence="2 3" key="1">
    <citation type="journal article" date="2009" name="Stand. Genomic Sci.">
        <title>Complete genome sequence of Stackebrandtia nassauensis type strain (LLR-40K-21).</title>
        <authorList>
            <person name="Munk C."/>
            <person name="Lapidus A."/>
            <person name="Copeland A."/>
            <person name="Jando M."/>
            <person name="Mayilraj S."/>
            <person name="Glavina Del Rio T."/>
            <person name="Nolan M."/>
            <person name="Chen F."/>
            <person name="Lucas S."/>
            <person name="Tice H."/>
            <person name="Cheng J.F."/>
            <person name="Han C."/>
            <person name="Detter J.C."/>
            <person name="Bruce D."/>
            <person name="Goodwin L."/>
            <person name="Chain P."/>
            <person name="Pitluck S."/>
            <person name="Goker M."/>
            <person name="Ovchinikova G."/>
            <person name="Pati A."/>
            <person name="Ivanova N."/>
            <person name="Mavromatis K."/>
            <person name="Chen A."/>
            <person name="Palaniappan K."/>
            <person name="Land M."/>
            <person name="Hauser L."/>
            <person name="Chang Y.J."/>
            <person name="Jeffries C.D."/>
            <person name="Bristow J."/>
            <person name="Eisen J.A."/>
            <person name="Markowitz V."/>
            <person name="Hugenholtz P."/>
            <person name="Kyrpides N.C."/>
            <person name="Klenk H.P."/>
        </authorList>
    </citation>
    <scope>NUCLEOTIDE SEQUENCE [LARGE SCALE GENOMIC DNA]</scope>
    <source>
        <strain evidence="3">DSM 44728 / CIP 108903 / NRRL B-16338 / NBRC 102104 / LLR-40K-21</strain>
    </source>
</reference>
<name>D3PVE1_STANL</name>
<dbReference type="Proteomes" id="UP000000844">
    <property type="component" value="Chromosome"/>
</dbReference>
<proteinExistence type="predicted"/>
<sequence>MGKNSDNLGADLHQLQIAGRAMLPDVGRSYSQASRDLHNVGAGYDPRQPAMGLILSFRDQIQDYFVATHHAMINNGAALVTIAKEYAKTDWGAAQKMREDWENRMASPILNEPRPPMPEPKTSADETYETTREVMFEPDPNSPSGVVEVTKWVPKR</sequence>